<evidence type="ECO:0000313" key="2">
    <source>
        <dbReference type="Proteomes" id="UP000238916"/>
    </source>
</evidence>
<name>A0A2U3KSN0_9FIRM</name>
<sequence length="38" mass="4425">MALFYELQAERFIDIGYTSIILDIGPRLLGIRRVDLRS</sequence>
<evidence type="ECO:0000313" key="1">
    <source>
        <dbReference type="EMBL" id="SPF42567.1"/>
    </source>
</evidence>
<reference evidence="2" key="1">
    <citation type="submission" date="2018-02" db="EMBL/GenBank/DDBJ databases">
        <authorList>
            <person name="Hausmann B."/>
        </authorList>
    </citation>
    <scope>NUCLEOTIDE SEQUENCE [LARGE SCALE GENOMIC DNA]</scope>
    <source>
        <strain evidence="2">Peat soil MAG SbF1</strain>
    </source>
</reference>
<organism evidence="1 2">
    <name type="scientific">Candidatus Desulfosporosinus infrequens</name>
    <dbReference type="NCBI Taxonomy" id="2043169"/>
    <lineage>
        <taxon>Bacteria</taxon>
        <taxon>Bacillati</taxon>
        <taxon>Bacillota</taxon>
        <taxon>Clostridia</taxon>
        <taxon>Eubacteriales</taxon>
        <taxon>Desulfitobacteriaceae</taxon>
        <taxon>Desulfosporosinus</taxon>
    </lineage>
</organism>
<accession>A0A2U3KSN0</accession>
<protein>
    <submittedName>
        <fullName evidence="1">Uncharacterized protein</fullName>
    </submittedName>
</protein>
<gene>
    <name evidence="1" type="ORF">SBF1_2640021</name>
</gene>
<dbReference type="Proteomes" id="UP000238916">
    <property type="component" value="Unassembled WGS sequence"/>
</dbReference>
<dbReference type="AlphaFoldDB" id="A0A2U3KSN0"/>
<dbReference type="EMBL" id="OMOF01000184">
    <property type="protein sequence ID" value="SPF42567.1"/>
    <property type="molecule type" value="Genomic_DNA"/>
</dbReference>
<proteinExistence type="predicted"/>